<dbReference type="OrthoDB" id="6478931at2759"/>
<name>A0A834I7X6_RHYFE</name>
<keyword evidence="4 8" id="KW-1133">Transmembrane helix</keyword>
<feature type="transmembrane region" description="Helical" evidence="8">
    <location>
        <begin position="40"/>
        <end position="59"/>
    </location>
</feature>
<dbReference type="AlphaFoldDB" id="A0A834I7X6"/>
<dbReference type="EMBL" id="JAACXV010014301">
    <property type="protein sequence ID" value="KAF7268782.1"/>
    <property type="molecule type" value="Genomic_DNA"/>
</dbReference>
<evidence type="ECO:0000256" key="5">
    <source>
        <dbReference type="ARBA" id="ARBA00023136"/>
    </source>
</evidence>
<evidence type="ECO:0000313" key="9">
    <source>
        <dbReference type="EMBL" id="KAF7268782.1"/>
    </source>
</evidence>
<dbReference type="PANTHER" id="PTHR21143">
    <property type="entry name" value="INVERTEBRATE GUSTATORY RECEPTOR"/>
    <property type="match status" value="1"/>
</dbReference>
<evidence type="ECO:0000256" key="6">
    <source>
        <dbReference type="ARBA" id="ARBA00023170"/>
    </source>
</evidence>
<keyword evidence="10" id="KW-1185">Reference proteome</keyword>
<feature type="transmembrane region" description="Helical" evidence="8">
    <location>
        <begin position="79"/>
        <end position="99"/>
    </location>
</feature>
<evidence type="ECO:0000256" key="3">
    <source>
        <dbReference type="ARBA" id="ARBA00022692"/>
    </source>
</evidence>
<reference evidence="9" key="1">
    <citation type="submission" date="2020-08" db="EMBL/GenBank/DDBJ databases">
        <title>Genome sequencing and assembly of the red palm weevil Rhynchophorus ferrugineus.</title>
        <authorList>
            <person name="Dias G.B."/>
            <person name="Bergman C.M."/>
            <person name="Manee M."/>
        </authorList>
    </citation>
    <scope>NUCLEOTIDE SEQUENCE</scope>
    <source>
        <strain evidence="9">AA-2017</strain>
        <tissue evidence="9">Whole larva</tissue>
    </source>
</reference>
<feature type="transmembrane region" description="Helical" evidence="8">
    <location>
        <begin position="361"/>
        <end position="394"/>
    </location>
</feature>
<feature type="transmembrane region" description="Helical" evidence="8">
    <location>
        <begin position="251"/>
        <end position="272"/>
    </location>
</feature>
<dbReference type="Pfam" id="PF08395">
    <property type="entry name" value="7tm_7"/>
    <property type="match status" value="1"/>
</dbReference>
<keyword evidence="3 8" id="KW-0812">Transmembrane</keyword>
<keyword evidence="2 8" id="KW-1003">Cell membrane</keyword>
<evidence type="ECO:0000256" key="7">
    <source>
        <dbReference type="ARBA" id="ARBA00023224"/>
    </source>
</evidence>
<dbReference type="GO" id="GO:0005886">
    <property type="term" value="C:plasma membrane"/>
    <property type="evidence" value="ECO:0007669"/>
    <property type="project" value="UniProtKB-SubCell"/>
</dbReference>
<evidence type="ECO:0000256" key="8">
    <source>
        <dbReference type="RuleBase" id="RU363108"/>
    </source>
</evidence>
<comment type="caution">
    <text evidence="9">The sequence shown here is derived from an EMBL/GenBank/DDBJ whole genome shotgun (WGS) entry which is preliminary data.</text>
</comment>
<keyword evidence="6 8" id="KW-0675">Receptor</keyword>
<dbReference type="InterPro" id="IPR013604">
    <property type="entry name" value="7TM_chemorcpt"/>
</dbReference>
<evidence type="ECO:0000256" key="1">
    <source>
        <dbReference type="ARBA" id="ARBA00004651"/>
    </source>
</evidence>
<dbReference type="GO" id="GO:0030424">
    <property type="term" value="C:axon"/>
    <property type="evidence" value="ECO:0007669"/>
    <property type="project" value="TreeGrafter"/>
</dbReference>
<keyword evidence="5 8" id="KW-0472">Membrane</keyword>
<feature type="transmembrane region" description="Helical" evidence="8">
    <location>
        <begin position="169"/>
        <end position="186"/>
    </location>
</feature>
<evidence type="ECO:0000313" key="10">
    <source>
        <dbReference type="Proteomes" id="UP000625711"/>
    </source>
</evidence>
<evidence type="ECO:0000256" key="2">
    <source>
        <dbReference type="ARBA" id="ARBA00022475"/>
    </source>
</evidence>
<dbReference type="GO" id="GO:0007165">
    <property type="term" value="P:signal transduction"/>
    <property type="evidence" value="ECO:0007669"/>
    <property type="project" value="UniProtKB-KW"/>
</dbReference>
<organism evidence="9 10">
    <name type="scientific">Rhynchophorus ferrugineus</name>
    <name type="common">Red palm weevil</name>
    <name type="synonym">Curculio ferrugineus</name>
    <dbReference type="NCBI Taxonomy" id="354439"/>
    <lineage>
        <taxon>Eukaryota</taxon>
        <taxon>Metazoa</taxon>
        <taxon>Ecdysozoa</taxon>
        <taxon>Arthropoda</taxon>
        <taxon>Hexapoda</taxon>
        <taxon>Insecta</taxon>
        <taxon>Pterygota</taxon>
        <taxon>Neoptera</taxon>
        <taxon>Endopterygota</taxon>
        <taxon>Coleoptera</taxon>
        <taxon>Polyphaga</taxon>
        <taxon>Cucujiformia</taxon>
        <taxon>Curculionidae</taxon>
        <taxon>Dryophthorinae</taxon>
        <taxon>Rhynchophorus</taxon>
    </lineage>
</organism>
<comment type="subcellular location">
    <subcellularLocation>
        <location evidence="1 8">Cell membrane</location>
        <topology evidence="1 8">Multi-pass membrane protein</topology>
    </subcellularLocation>
</comment>
<keyword evidence="7 8" id="KW-0807">Transducer</keyword>
<evidence type="ECO:0000256" key="4">
    <source>
        <dbReference type="ARBA" id="ARBA00022989"/>
    </source>
</evidence>
<dbReference type="GO" id="GO:0030425">
    <property type="term" value="C:dendrite"/>
    <property type="evidence" value="ECO:0007669"/>
    <property type="project" value="TreeGrafter"/>
</dbReference>
<dbReference type="GO" id="GO:0043025">
    <property type="term" value="C:neuronal cell body"/>
    <property type="evidence" value="ECO:0007669"/>
    <property type="project" value="TreeGrafter"/>
</dbReference>
<gene>
    <name evidence="9" type="ORF">GWI33_018131</name>
</gene>
<sequence length="395" mass="45365">MADNIRSPECPLQSVVNQKTYDRSDPIILKCVVLLQKKRAFSLVLQTALILVHVAGFVYSTYGKFSWLYQAQKYDNAVVKITDCVVNILLVFTNIYGLMKLSMNHLLHDITLYLTNKKLEETRHDTWFRKCILLLSISDLVPILINFYMYSTRIGMDVYRPLVATDLEFYLFNLIVFAVLCIPQKIREKLHEINKLLVKCCDVNVAANISDKNEKFYIATYSAYAENLKSITKNHNDLCDLLDKYNKCFKLMYCLIILSIKSAILFCCTILIEFGTKEKSVNGVDPKIFVRIVYSLFIVSSMLTAGIAACVGEKIREEVDGITRNCYYLLNKLPVCFKTDYQYVIEKQLTYLLDQNKSRNIGLCVGSMFTINWSIMGCITSTVVTYSIVIIQFLL</sequence>
<dbReference type="GO" id="GO:0007635">
    <property type="term" value="P:chemosensory behavior"/>
    <property type="evidence" value="ECO:0007669"/>
    <property type="project" value="TreeGrafter"/>
</dbReference>
<feature type="transmembrane region" description="Helical" evidence="8">
    <location>
        <begin position="127"/>
        <end position="149"/>
    </location>
</feature>
<protein>
    <recommendedName>
        <fullName evidence="8">Gustatory receptor</fullName>
    </recommendedName>
</protein>
<dbReference type="GO" id="GO:0008049">
    <property type="term" value="P:male courtship behavior"/>
    <property type="evidence" value="ECO:0007669"/>
    <property type="project" value="TreeGrafter"/>
</dbReference>
<proteinExistence type="inferred from homology"/>
<dbReference type="Proteomes" id="UP000625711">
    <property type="component" value="Unassembled WGS sequence"/>
</dbReference>
<feature type="transmembrane region" description="Helical" evidence="8">
    <location>
        <begin position="292"/>
        <end position="311"/>
    </location>
</feature>
<comment type="similarity">
    <text evidence="8">Belongs to the insect chemoreceptor superfamily. Gustatory receptor (GR) family.</text>
</comment>
<dbReference type="GO" id="GO:0050909">
    <property type="term" value="P:sensory perception of taste"/>
    <property type="evidence" value="ECO:0007669"/>
    <property type="project" value="InterPro"/>
</dbReference>
<comment type="function">
    <text evidence="8">Gustatory receptor which mediates acceptance or avoidance behavior, depending on its substrates.</text>
</comment>
<accession>A0A834I7X6</accession>
<dbReference type="PANTHER" id="PTHR21143:SF133">
    <property type="entry name" value="GUSTATORY AND PHEROMONE RECEPTOR 32A-RELATED"/>
    <property type="match status" value="1"/>
</dbReference>